<feature type="domain" description="Thiaminase-2/PQQC" evidence="2">
    <location>
        <begin position="28"/>
        <end position="234"/>
    </location>
</feature>
<protein>
    <submittedName>
        <fullName evidence="3">Unannotated protein</fullName>
    </submittedName>
</protein>
<reference evidence="3" key="1">
    <citation type="submission" date="2020-05" db="EMBL/GenBank/DDBJ databases">
        <authorList>
            <person name="Chiriac C."/>
            <person name="Salcher M."/>
            <person name="Ghai R."/>
            <person name="Kavagutti S V."/>
        </authorList>
    </citation>
    <scope>NUCLEOTIDE SEQUENCE</scope>
</reference>
<dbReference type="Gene3D" id="1.20.910.10">
    <property type="entry name" value="Heme oxygenase-like"/>
    <property type="match status" value="1"/>
</dbReference>
<dbReference type="GO" id="GO:0005829">
    <property type="term" value="C:cytosol"/>
    <property type="evidence" value="ECO:0007669"/>
    <property type="project" value="TreeGrafter"/>
</dbReference>
<dbReference type="PANTHER" id="PTHR43198">
    <property type="entry name" value="BIFUNCTIONAL TH2 PROTEIN"/>
    <property type="match status" value="1"/>
</dbReference>
<dbReference type="InterPro" id="IPR016084">
    <property type="entry name" value="Haem_Oase-like_multi-hlx"/>
</dbReference>
<dbReference type="InterPro" id="IPR050967">
    <property type="entry name" value="Thiamine_Salvage_TenA"/>
</dbReference>
<name>A0A6J7FU11_9ZZZZ</name>
<gene>
    <name evidence="3" type="ORF">UFOPK3564_00479</name>
</gene>
<dbReference type="PANTHER" id="PTHR43198:SF2">
    <property type="entry name" value="SI:CH1073-67J19.1-RELATED"/>
    <property type="match status" value="1"/>
</dbReference>
<proteinExistence type="predicted"/>
<dbReference type="InterPro" id="IPR004305">
    <property type="entry name" value="Thiaminase-2/PQQC"/>
</dbReference>
<sequence length="240" mass="25797">MRAPSPAPTPGDPAPTPGGPDSFTAALWAAAAPVQGRILEHPFLAGLTDGSLPEDVFRTYVVQDSHYLKGFARALALAAGRATADDEIVFLATAGAEAITVEHELHAAFIADLGLSAEEVATTPRSPTTTAYVDFMLAHAAAGSSTDGLAAVLACFWIYREVGRALLAEGSPDPRYQRWIDTYAGDEFSAQVDRLLEIVDAHAPALGPDGRDRFAAIWLQGCRYEWRFWDAAWRGETWPV</sequence>
<dbReference type="Pfam" id="PF03070">
    <property type="entry name" value="TENA_THI-4"/>
    <property type="match status" value="1"/>
</dbReference>
<dbReference type="AlphaFoldDB" id="A0A6J7FU11"/>
<feature type="region of interest" description="Disordered" evidence="1">
    <location>
        <begin position="1"/>
        <end position="22"/>
    </location>
</feature>
<dbReference type="InterPro" id="IPR027574">
    <property type="entry name" value="Thiaminase_II"/>
</dbReference>
<dbReference type="CDD" id="cd19365">
    <property type="entry name" value="TenA_C-like"/>
    <property type="match status" value="1"/>
</dbReference>
<evidence type="ECO:0000313" key="3">
    <source>
        <dbReference type="EMBL" id="CAB4899342.1"/>
    </source>
</evidence>
<accession>A0A6J7FU11</accession>
<evidence type="ECO:0000256" key="1">
    <source>
        <dbReference type="SAM" id="MobiDB-lite"/>
    </source>
</evidence>
<organism evidence="3">
    <name type="scientific">freshwater metagenome</name>
    <dbReference type="NCBI Taxonomy" id="449393"/>
    <lineage>
        <taxon>unclassified sequences</taxon>
        <taxon>metagenomes</taxon>
        <taxon>ecological metagenomes</taxon>
    </lineage>
</organism>
<dbReference type="SUPFAM" id="SSF48613">
    <property type="entry name" value="Heme oxygenase-like"/>
    <property type="match status" value="1"/>
</dbReference>
<feature type="compositionally biased region" description="Pro residues" evidence="1">
    <location>
        <begin position="1"/>
        <end position="18"/>
    </location>
</feature>
<dbReference type="GO" id="GO:0006772">
    <property type="term" value="P:thiamine metabolic process"/>
    <property type="evidence" value="ECO:0007669"/>
    <property type="project" value="InterPro"/>
</dbReference>
<evidence type="ECO:0000259" key="2">
    <source>
        <dbReference type="Pfam" id="PF03070"/>
    </source>
</evidence>
<dbReference type="NCBIfam" id="TIGR04306">
    <property type="entry name" value="salvage_TenA"/>
    <property type="match status" value="1"/>
</dbReference>
<dbReference type="GO" id="GO:0050334">
    <property type="term" value="F:thiaminase activity"/>
    <property type="evidence" value="ECO:0007669"/>
    <property type="project" value="InterPro"/>
</dbReference>
<dbReference type="EMBL" id="CAFBMK010000016">
    <property type="protein sequence ID" value="CAB4899342.1"/>
    <property type="molecule type" value="Genomic_DNA"/>
</dbReference>